<evidence type="ECO:0000256" key="3">
    <source>
        <dbReference type="ARBA" id="ARBA00022989"/>
    </source>
</evidence>
<dbReference type="PANTHER" id="PTHR12714">
    <property type="entry name" value="PROTEIN-S ISOPRENYLCYSTEINE O-METHYLTRANSFERASE"/>
    <property type="match status" value="1"/>
</dbReference>
<evidence type="ECO:0000256" key="5">
    <source>
        <dbReference type="SAM" id="Phobius"/>
    </source>
</evidence>
<keyword evidence="2 5" id="KW-0812">Transmembrane</keyword>
<accession>A0AB74UYV4</accession>
<dbReference type="GO" id="GO:0004671">
    <property type="term" value="F:protein C-terminal S-isoprenylcysteine carboxyl O-methyltransferase activity"/>
    <property type="evidence" value="ECO:0007669"/>
    <property type="project" value="UniProtKB-EC"/>
</dbReference>
<sequence length="257" mass="29525">MNTPPKKTSMPLRERIEQQGYWLFRWRSYLPLLLLPLFAFALRSYGQLEHAFGWLAGMGWELGCIALSFVGLLLRALTVGFVPAGTSGRNTSKQRADALNTTGIYSLVRHPLYLANFIGVLGVLLFTESLWLTLTVTLIYWVYYERIMLAEEAFLREKYGEPYLRWAAATPALVPHFGNYQPAAMPFSFRTVLQREYPSFFATVAAFTLIEWVGDWLGRHVFDHNPGWTAFFLAGFVIWLALRTLKKRRCLDVLGRQ</sequence>
<dbReference type="Gene3D" id="1.20.120.1630">
    <property type="match status" value="1"/>
</dbReference>
<comment type="subcellular location">
    <subcellularLocation>
        <location evidence="1">Endomembrane system</location>
        <topology evidence="1">Multi-pass membrane protein</topology>
    </subcellularLocation>
</comment>
<feature type="transmembrane region" description="Helical" evidence="5">
    <location>
        <begin position="117"/>
        <end position="143"/>
    </location>
</feature>
<protein>
    <submittedName>
        <fullName evidence="6">Methyltransferase family protein</fullName>
        <ecNumber evidence="6">2.1.1.100</ecNumber>
        <ecNumber evidence="6">2.1.1.334</ecNumber>
    </submittedName>
</protein>
<evidence type="ECO:0000313" key="6">
    <source>
        <dbReference type="EMBL" id="XIA19872.1"/>
    </source>
</evidence>
<keyword evidence="4 5" id="KW-0472">Membrane</keyword>
<feature type="transmembrane region" description="Helical" evidence="5">
    <location>
        <begin position="54"/>
        <end position="74"/>
    </location>
</feature>
<gene>
    <name evidence="6" type="ORF">ACFYG5_07025</name>
</gene>
<dbReference type="EMBL" id="CP170721">
    <property type="protein sequence ID" value="XIA19872.1"/>
    <property type="molecule type" value="Genomic_DNA"/>
</dbReference>
<dbReference type="PANTHER" id="PTHR12714:SF9">
    <property type="entry name" value="PROTEIN-S-ISOPRENYLCYSTEINE O-METHYLTRANSFERASE"/>
    <property type="match status" value="1"/>
</dbReference>
<evidence type="ECO:0000256" key="2">
    <source>
        <dbReference type="ARBA" id="ARBA00022692"/>
    </source>
</evidence>
<reference evidence="6" key="1">
    <citation type="submission" date="2024-10" db="EMBL/GenBank/DDBJ databases">
        <authorList>
            <person name="Lesea H.P."/>
            <person name="Kuehl J.V."/>
            <person name="Chandonia J.-M."/>
        </authorList>
    </citation>
    <scope>NUCLEOTIDE SEQUENCE</scope>
    <source>
        <strain evidence="6">FW102-FHT14D07</strain>
    </source>
</reference>
<dbReference type="Pfam" id="PF04191">
    <property type="entry name" value="PEMT"/>
    <property type="match status" value="1"/>
</dbReference>
<dbReference type="EC" id="2.1.1.334" evidence="6"/>
<feature type="transmembrane region" description="Helical" evidence="5">
    <location>
        <begin position="20"/>
        <end position="42"/>
    </location>
</feature>
<dbReference type="GO" id="GO:0012505">
    <property type="term" value="C:endomembrane system"/>
    <property type="evidence" value="ECO:0007669"/>
    <property type="project" value="UniProtKB-SubCell"/>
</dbReference>
<dbReference type="RefSeq" id="WP_153022929.1">
    <property type="nucleotide sequence ID" value="NZ_CP170721.1"/>
</dbReference>
<keyword evidence="3 5" id="KW-1133">Transmembrane helix</keyword>
<evidence type="ECO:0000256" key="4">
    <source>
        <dbReference type="ARBA" id="ARBA00023136"/>
    </source>
</evidence>
<name>A0AB74UYV4_9GAMM</name>
<keyword evidence="6" id="KW-0489">Methyltransferase</keyword>
<feature type="transmembrane region" description="Helical" evidence="5">
    <location>
        <begin position="226"/>
        <end position="242"/>
    </location>
</feature>
<keyword evidence="6" id="KW-0808">Transferase</keyword>
<dbReference type="InterPro" id="IPR007318">
    <property type="entry name" value="Phopholipid_MeTrfase"/>
</dbReference>
<proteinExistence type="predicted"/>
<organism evidence="6">
    <name type="scientific">Rhodanobacter sp. FW102-FHT14D07</name>
    <dbReference type="NCBI Taxonomy" id="3351462"/>
    <lineage>
        <taxon>Bacteria</taxon>
        <taxon>Pseudomonadati</taxon>
        <taxon>Pseudomonadota</taxon>
        <taxon>Gammaproteobacteria</taxon>
        <taxon>Lysobacterales</taxon>
        <taxon>Rhodanobacteraceae</taxon>
        <taxon>Rhodanobacter</taxon>
    </lineage>
</organism>
<dbReference type="AlphaFoldDB" id="A0AB74UYV4"/>
<evidence type="ECO:0000256" key="1">
    <source>
        <dbReference type="ARBA" id="ARBA00004127"/>
    </source>
</evidence>
<dbReference type="GO" id="GO:0032259">
    <property type="term" value="P:methylation"/>
    <property type="evidence" value="ECO:0007669"/>
    <property type="project" value="UniProtKB-KW"/>
</dbReference>
<dbReference type="EC" id="2.1.1.100" evidence="6"/>